<dbReference type="InterPro" id="IPR005064">
    <property type="entry name" value="BUG"/>
</dbReference>
<name>A0ABM8XJF4_9BURK</name>
<dbReference type="Proteomes" id="UP000706525">
    <property type="component" value="Unassembled WGS sequence"/>
</dbReference>
<comment type="similarity">
    <text evidence="1">Belongs to the UPF0065 (bug) family.</text>
</comment>
<evidence type="ECO:0000256" key="1">
    <source>
        <dbReference type="ARBA" id="ARBA00006987"/>
    </source>
</evidence>
<evidence type="ECO:0000313" key="3">
    <source>
        <dbReference type="EMBL" id="CAG9180283.1"/>
    </source>
</evidence>
<dbReference type="CDD" id="cd13578">
    <property type="entry name" value="PBP2_Bug27"/>
    <property type="match status" value="1"/>
</dbReference>
<organism evidence="3 4">
    <name type="scientific">Cupriavidus pampae</name>
    <dbReference type="NCBI Taxonomy" id="659251"/>
    <lineage>
        <taxon>Bacteria</taxon>
        <taxon>Pseudomonadati</taxon>
        <taxon>Pseudomonadota</taxon>
        <taxon>Betaproteobacteria</taxon>
        <taxon>Burkholderiales</taxon>
        <taxon>Burkholderiaceae</taxon>
        <taxon>Cupriavidus</taxon>
    </lineage>
</organism>
<evidence type="ECO:0000256" key="2">
    <source>
        <dbReference type="SAM" id="SignalP"/>
    </source>
</evidence>
<dbReference type="InterPro" id="IPR042100">
    <property type="entry name" value="Bug_dom1"/>
</dbReference>
<evidence type="ECO:0008006" key="5">
    <source>
        <dbReference type="Google" id="ProtNLM"/>
    </source>
</evidence>
<proteinExistence type="inferred from homology"/>
<evidence type="ECO:0000313" key="4">
    <source>
        <dbReference type="Proteomes" id="UP000706525"/>
    </source>
</evidence>
<dbReference type="Pfam" id="PF03401">
    <property type="entry name" value="TctC"/>
    <property type="match status" value="1"/>
</dbReference>
<feature type="chain" id="PRO_5046845299" description="Tripartite tricarboxylate transporter substrate binding protein" evidence="2">
    <location>
        <begin position="28"/>
        <end position="324"/>
    </location>
</feature>
<keyword evidence="2" id="KW-0732">Signal</keyword>
<comment type="caution">
    <text evidence="3">The sequence shown here is derived from an EMBL/GenBank/DDBJ whole genome shotgun (WGS) entry which is preliminary data.</text>
</comment>
<dbReference type="RefSeq" id="WP_223992400.1">
    <property type="nucleotide sequence ID" value="NZ_CAJZAG010000009.1"/>
</dbReference>
<keyword evidence="4" id="KW-1185">Reference proteome</keyword>
<dbReference type="SUPFAM" id="SSF53850">
    <property type="entry name" value="Periplasmic binding protein-like II"/>
    <property type="match status" value="1"/>
</dbReference>
<dbReference type="PANTHER" id="PTHR42928">
    <property type="entry name" value="TRICARBOXYLATE-BINDING PROTEIN"/>
    <property type="match status" value="1"/>
</dbReference>
<dbReference type="PIRSF" id="PIRSF017082">
    <property type="entry name" value="YflP"/>
    <property type="match status" value="1"/>
</dbReference>
<dbReference type="Gene3D" id="3.40.190.10">
    <property type="entry name" value="Periplasmic binding protein-like II"/>
    <property type="match status" value="1"/>
</dbReference>
<dbReference type="Gene3D" id="3.40.190.150">
    <property type="entry name" value="Bordetella uptake gene, domain 1"/>
    <property type="match status" value="1"/>
</dbReference>
<sequence length="324" mass="34307">MLHRSWIRIALFVLSLALLGGALPAHAAPGKWPDKPVTLIVPYAPGGGTDIVSRLVAQKLSELWGQSVVVENRPGANGVIGTSHVAKSSADGYTLMMVVGSHAINPVLMKSMPYDTNAAFTPITRLAISPMVLVVSKKSPYKTLSDLVQAARKQPLGVGYSEGQTRLTGELFRQIGQLQTVSVPYKGGSQIMVDVIGGHLDMGFTSVLTAMPHVVGGNLRVIGVAADERMSIFPDAMTFKEAGLGGVESLNWYGLFGPAGLSPQVVSQINADLRRVTSDPAVAKQMQDQGASVVLTPPAQFGQFLTAETRKWAAVAQRGGIQPE</sequence>
<dbReference type="PANTHER" id="PTHR42928:SF5">
    <property type="entry name" value="BLR1237 PROTEIN"/>
    <property type="match status" value="1"/>
</dbReference>
<accession>A0ABM8XJF4</accession>
<feature type="signal peptide" evidence="2">
    <location>
        <begin position="1"/>
        <end position="27"/>
    </location>
</feature>
<protein>
    <recommendedName>
        <fullName evidence="5">Tripartite tricarboxylate transporter substrate binding protein</fullName>
    </recommendedName>
</protein>
<reference evidence="3 4" key="1">
    <citation type="submission" date="2021-08" db="EMBL/GenBank/DDBJ databases">
        <authorList>
            <person name="Peeters C."/>
        </authorList>
    </citation>
    <scope>NUCLEOTIDE SEQUENCE [LARGE SCALE GENOMIC DNA]</scope>
    <source>
        <strain evidence="3 4">LMG 32289</strain>
    </source>
</reference>
<gene>
    <name evidence="3" type="ORF">LMG32289_04579</name>
</gene>
<dbReference type="EMBL" id="CAJZAG010000009">
    <property type="protein sequence ID" value="CAG9180283.1"/>
    <property type="molecule type" value="Genomic_DNA"/>
</dbReference>